<reference evidence="2" key="1">
    <citation type="submission" date="2020-10" db="EMBL/GenBank/DDBJ databases">
        <authorList>
            <person name="Han B."/>
            <person name="Lu T."/>
            <person name="Zhao Q."/>
            <person name="Huang X."/>
            <person name="Zhao Y."/>
        </authorList>
    </citation>
    <scope>NUCLEOTIDE SEQUENCE</scope>
</reference>
<name>A0A811NJP4_9POAL</name>
<evidence type="ECO:0000313" key="2">
    <source>
        <dbReference type="EMBL" id="CAD6226078.1"/>
    </source>
</evidence>
<feature type="region of interest" description="Disordered" evidence="1">
    <location>
        <begin position="1"/>
        <end position="46"/>
    </location>
</feature>
<dbReference type="EMBL" id="CAJGYO010000004">
    <property type="protein sequence ID" value="CAD6226078.1"/>
    <property type="molecule type" value="Genomic_DNA"/>
</dbReference>
<proteinExistence type="predicted"/>
<sequence>MAADQHFSKGRTTTTATPTTLRDELRGGGASHDDERASSVSKGSSRWKEMLGLRKALCVSSGGQRPSGQEG</sequence>
<comment type="caution">
    <text evidence="2">The sequence shown here is derived from an EMBL/GenBank/DDBJ whole genome shotgun (WGS) entry which is preliminary data.</text>
</comment>
<dbReference type="AlphaFoldDB" id="A0A811NJP4"/>
<accession>A0A811NJP4</accession>
<evidence type="ECO:0000256" key="1">
    <source>
        <dbReference type="SAM" id="MobiDB-lite"/>
    </source>
</evidence>
<organism evidence="2 3">
    <name type="scientific">Miscanthus lutarioriparius</name>
    <dbReference type="NCBI Taxonomy" id="422564"/>
    <lineage>
        <taxon>Eukaryota</taxon>
        <taxon>Viridiplantae</taxon>
        <taxon>Streptophyta</taxon>
        <taxon>Embryophyta</taxon>
        <taxon>Tracheophyta</taxon>
        <taxon>Spermatophyta</taxon>
        <taxon>Magnoliopsida</taxon>
        <taxon>Liliopsida</taxon>
        <taxon>Poales</taxon>
        <taxon>Poaceae</taxon>
        <taxon>PACMAD clade</taxon>
        <taxon>Panicoideae</taxon>
        <taxon>Andropogonodae</taxon>
        <taxon>Andropogoneae</taxon>
        <taxon>Saccharinae</taxon>
        <taxon>Miscanthus</taxon>
    </lineage>
</organism>
<gene>
    <name evidence="2" type="ORF">NCGR_LOCUS17950</name>
</gene>
<evidence type="ECO:0000313" key="3">
    <source>
        <dbReference type="Proteomes" id="UP000604825"/>
    </source>
</evidence>
<protein>
    <submittedName>
        <fullName evidence="2">Uncharacterized protein</fullName>
    </submittedName>
</protein>
<keyword evidence="3" id="KW-1185">Reference proteome</keyword>
<feature type="compositionally biased region" description="Basic and acidic residues" evidence="1">
    <location>
        <begin position="21"/>
        <end position="37"/>
    </location>
</feature>
<dbReference type="Proteomes" id="UP000604825">
    <property type="component" value="Unassembled WGS sequence"/>
</dbReference>